<dbReference type="InterPro" id="IPR011701">
    <property type="entry name" value="MFS"/>
</dbReference>
<keyword evidence="8" id="KW-1185">Reference proteome</keyword>
<sequence length="721" mass="77645">MSRSPSIEVMPDPIISSDLAVFSPSRSASRAVTPTVEGSGGQSVSHSGRPSVQTRMSPDLLSVVTEAEPLLGRQRKTKKPFYRARPLWLAPFAVTASVIRGMTLAPRVQVFTQLSCSALYDHHYNHTLSSNLSPYSALSIHNPSSLSHLYLDPAGPHLDQSSIQYLSGNSTIVIFEDDNGEEDDPTKTPSKRCLSDPAVQSRAARLQSMMTVIMGTLSALTTGWWGHFGEQHGRTRVLAFSTLGLFLTDLTFILVSTPHTPFSGHGHKLLIVAPFIEGLLGGWSTLQGATTAYISDCTSDGSRSHIFSRFTGVFYLGFSAGPVIGAFLIRHPIFTSIFNRAGPDAALHPVPSVTNVFWVAICCSFINLLLTLFIFPESLSADQKRQAREKNAAKKATDLAAGKAGGMVGFFRDFLKPLAVFLPQKTEVQPGQTRTNWDLTFLACALFGYFLATGIFQIKYLYAGHVYGWGAEQLSYYISFAGGSRAIHLLLVMPFVIALFKPKPKPAKSVPGTVASAPIAVKKSGKPTLSQLIHEISFDLVLVKVSFAMDVLSHVLVTLAPIDDTWASQAMFVGFSNISSFASGVVPAVQSLALCIMQVQAHGQPESDLSKTGSGQLFGAIASLQAAGQMILGPMIFATIYSETVAVFPKAIFTSAAGILVVALALMIMVRPAAELKARRKAKRARLDADVERGRSRVSKDISRPMWSEGLGSPSQSGSSL</sequence>
<dbReference type="PANTHER" id="PTHR23507">
    <property type="entry name" value="ZGC:174356"/>
    <property type="match status" value="1"/>
</dbReference>
<dbReference type="GO" id="GO:0022857">
    <property type="term" value="F:transmembrane transporter activity"/>
    <property type="evidence" value="ECO:0007669"/>
    <property type="project" value="InterPro"/>
</dbReference>
<reference evidence="7 8" key="1">
    <citation type="journal article" date="2019" name="Nat. Ecol. Evol.">
        <title>Megaphylogeny resolves global patterns of mushroom evolution.</title>
        <authorList>
            <person name="Varga T."/>
            <person name="Krizsan K."/>
            <person name="Foldi C."/>
            <person name="Dima B."/>
            <person name="Sanchez-Garcia M."/>
            <person name="Sanchez-Ramirez S."/>
            <person name="Szollosi G.J."/>
            <person name="Szarkandi J.G."/>
            <person name="Papp V."/>
            <person name="Albert L."/>
            <person name="Andreopoulos W."/>
            <person name="Angelini C."/>
            <person name="Antonin V."/>
            <person name="Barry K.W."/>
            <person name="Bougher N.L."/>
            <person name="Buchanan P."/>
            <person name="Buyck B."/>
            <person name="Bense V."/>
            <person name="Catcheside P."/>
            <person name="Chovatia M."/>
            <person name="Cooper J."/>
            <person name="Damon W."/>
            <person name="Desjardin D."/>
            <person name="Finy P."/>
            <person name="Geml J."/>
            <person name="Haridas S."/>
            <person name="Hughes K."/>
            <person name="Justo A."/>
            <person name="Karasinski D."/>
            <person name="Kautmanova I."/>
            <person name="Kiss B."/>
            <person name="Kocsube S."/>
            <person name="Kotiranta H."/>
            <person name="LaButti K.M."/>
            <person name="Lechner B.E."/>
            <person name="Liimatainen K."/>
            <person name="Lipzen A."/>
            <person name="Lukacs Z."/>
            <person name="Mihaltcheva S."/>
            <person name="Morgado L.N."/>
            <person name="Niskanen T."/>
            <person name="Noordeloos M.E."/>
            <person name="Ohm R.A."/>
            <person name="Ortiz-Santana B."/>
            <person name="Ovrebo C."/>
            <person name="Racz N."/>
            <person name="Riley R."/>
            <person name="Savchenko A."/>
            <person name="Shiryaev A."/>
            <person name="Soop K."/>
            <person name="Spirin V."/>
            <person name="Szebenyi C."/>
            <person name="Tomsovsky M."/>
            <person name="Tulloss R.E."/>
            <person name="Uehling J."/>
            <person name="Grigoriev I.V."/>
            <person name="Vagvolgyi C."/>
            <person name="Papp T."/>
            <person name="Martin F.M."/>
            <person name="Miettinen O."/>
            <person name="Hibbett D.S."/>
            <person name="Nagy L.G."/>
        </authorList>
    </citation>
    <scope>NUCLEOTIDE SEQUENCE [LARGE SCALE GENOMIC DNA]</scope>
    <source>
        <strain evidence="7 8">OMC1185</strain>
    </source>
</reference>
<dbReference type="PANTHER" id="PTHR23507:SF1">
    <property type="entry name" value="FI18259P1-RELATED"/>
    <property type="match status" value="1"/>
</dbReference>
<feature type="transmembrane region" description="Helical" evidence="6">
    <location>
        <begin position="206"/>
        <end position="225"/>
    </location>
</feature>
<keyword evidence="3 6" id="KW-1133">Transmembrane helix</keyword>
<keyword evidence="4 6" id="KW-0472">Membrane</keyword>
<feature type="transmembrane region" description="Helical" evidence="6">
    <location>
        <begin position="269"/>
        <end position="294"/>
    </location>
</feature>
<dbReference type="Proteomes" id="UP000305948">
    <property type="component" value="Unassembled WGS sequence"/>
</dbReference>
<dbReference type="InterPro" id="IPR036259">
    <property type="entry name" value="MFS_trans_sf"/>
</dbReference>
<name>A0A5C3MRT1_9AGAM</name>
<evidence type="ECO:0000256" key="6">
    <source>
        <dbReference type="SAM" id="Phobius"/>
    </source>
</evidence>
<feature type="transmembrane region" description="Helical" evidence="6">
    <location>
        <begin position="439"/>
        <end position="462"/>
    </location>
</feature>
<gene>
    <name evidence="7" type="ORF">OE88DRAFT_1665352</name>
</gene>
<evidence type="ECO:0000313" key="7">
    <source>
        <dbReference type="EMBL" id="TFK47740.1"/>
    </source>
</evidence>
<dbReference type="GO" id="GO:0016020">
    <property type="term" value="C:membrane"/>
    <property type="evidence" value="ECO:0007669"/>
    <property type="project" value="UniProtKB-SubCell"/>
</dbReference>
<feature type="region of interest" description="Disordered" evidence="5">
    <location>
        <begin position="685"/>
        <end position="721"/>
    </location>
</feature>
<feature type="transmembrane region" description="Helical" evidence="6">
    <location>
        <begin position="617"/>
        <end position="640"/>
    </location>
</feature>
<feature type="transmembrane region" description="Helical" evidence="6">
    <location>
        <begin position="237"/>
        <end position="257"/>
    </location>
</feature>
<dbReference type="OrthoDB" id="3026777at2759"/>
<dbReference type="Gene3D" id="1.20.1250.20">
    <property type="entry name" value="MFS general substrate transporter like domains"/>
    <property type="match status" value="1"/>
</dbReference>
<feature type="transmembrane region" description="Helical" evidence="6">
    <location>
        <begin position="574"/>
        <end position="596"/>
    </location>
</feature>
<dbReference type="Pfam" id="PF07690">
    <property type="entry name" value="MFS_1"/>
    <property type="match status" value="1"/>
</dbReference>
<evidence type="ECO:0000256" key="1">
    <source>
        <dbReference type="ARBA" id="ARBA00004141"/>
    </source>
</evidence>
<feature type="compositionally biased region" description="Low complexity" evidence="5">
    <location>
        <begin position="708"/>
        <end position="721"/>
    </location>
</feature>
<feature type="transmembrane region" description="Helical" evidence="6">
    <location>
        <begin position="306"/>
        <end position="329"/>
    </location>
</feature>
<keyword evidence="2 6" id="KW-0812">Transmembrane</keyword>
<dbReference type="AlphaFoldDB" id="A0A5C3MRT1"/>
<accession>A0A5C3MRT1</accession>
<evidence type="ECO:0000256" key="4">
    <source>
        <dbReference type="ARBA" id="ARBA00023136"/>
    </source>
</evidence>
<feature type="transmembrane region" description="Helical" evidence="6">
    <location>
        <begin position="652"/>
        <end position="674"/>
    </location>
</feature>
<feature type="transmembrane region" description="Helical" evidence="6">
    <location>
        <begin position="474"/>
        <end position="500"/>
    </location>
</feature>
<feature type="transmembrane region" description="Helical" evidence="6">
    <location>
        <begin position="541"/>
        <end position="562"/>
    </location>
</feature>
<feature type="region of interest" description="Disordered" evidence="5">
    <location>
        <begin position="31"/>
        <end position="55"/>
    </location>
</feature>
<organism evidence="7 8">
    <name type="scientific">Heliocybe sulcata</name>
    <dbReference type="NCBI Taxonomy" id="5364"/>
    <lineage>
        <taxon>Eukaryota</taxon>
        <taxon>Fungi</taxon>
        <taxon>Dikarya</taxon>
        <taxon>Basidiomycota</taxon>
        <taxon>Agaricomycotina</taxon>
        <taxon>Agaricomycetes</taxon>
        <taxon>Gloeophyllales</taxon>
        <taxon>Gloeophyllaceae</taxon>
        <taxon>Heliocybe</taxon>
    </lineage>
</organism>
<comment type="subcellular location">
    <subcellularLocation>
        <location evidence="1">Membrane</location>
        <topology evidence="1">Multi-pass membrane protein</topology>
    </subcellularLocation>
</comment>
<feature type="compositionally biased region" description="Polar residues" evidence="5">
    <location>
        <begin position="42"/>
        <end position="55"/>
    </location>
</feature>
<feature type="compositionally biased region" description="Basic and acidic residues" evidence="5">
    <location>
        <begin position="685"/>
        <end position="703"/>
    </location>
</feature>
<proteinExistence type="predicted"/>
<evidence type="ECO:0000256" key="3">
    <source>
        <dbReference type="ARBA" id="ARBA00022989"/>
    </source>
</evidence>
<evidence type="ECO:0008006" key="9">
    <source>
        <dbReference type="Google" id="ProtNLM"/>
    </source>
</evidence>
<evidence type="ECO:0000256" key="2">
    <source>
        <dbReference type="ARBA" id="ARBA00022692"/>
    </source>
</evidence>
<evidence type="ECO:0000256" key="5">
    <source>
        <dbReference type="SAM" id="MobiDB-lite"/>
    </source>
</evidence>
<dbReference type="EMBL" id="ML213522">
    <property type="protein sequence ID" value="TFK47740.1"/>
    <property type="molecule type" value="Genomic_DNA"/>
</dbReference>
<feature type="transmembrane region" description="Helical" evidence="6">
    <location>
        <begin position="356"/>
        <end position="375"/>
    </location>
</feature>
<dbReference type="SUPFAM" id="SSF103473">
    <property type="entry name" value="MFS general substrate transporter"/>
    <property type="match status" value="1"/>
</dbReference>
<evidence type="ECO:0000313" key="8">
    <source>
        <dbReference type="Proteomes" id="UP000305948"/>
    </source>
</evidence>
<protein>
    <recommendedName>
        <fullName evidence="9">MFS general substrate transporter</fullName>
    </recommendedName>
</protein>